<dbReference type="AlphaFoldDB" id="A0A240US96"/>
<dbReference type="Pfam" id="PF01546">
    <property type="entry name" value="Peptidase_M20"/>
    <property type="match status" value="1"/>
</dbReference>
<dbReference type="GO" id="GO:0046657">
    <property type="term" value="P:folic acid catabolic process"/>
    <property type="evidence" value="ECO:0007669"/>
    <property type="project" value="TreeGrafter"/>
</dbReference>
<keyword evidence="3" id="KW-1185">Reference proteome</keyword>
<evidence type="ECO:0000313" key="2">
    <source>
        <dbReference type="EMBL" id="ART63912.1"/>
    </source>
</evidence>
<dbReference type="KEGG" id="kma:B9H00_13315"/>
<dbReference type="GO" id="GO:0005737">
    <property type="term" value="C:cytoplasm"/>
    <property type="evidence" value="ECO:0007669"/>
    <property type="project" value="TreeGrafter"/>
</dbReference>
<protein>
    <submittedName>
        <fullName evidence="2">Amidohydrolase</fullName>
    </submittedName>
</protein>
<dbReference type="GO" id="GO:0071713">
    <property type="term" value="F:para-aminobenzoyl-glutamate hydrolase activity"/>
    <property type="evidence" value="ECO:0007669"/>
    <property type="project" value="TreeGrafter"/>
</dbReference>
<dbReference type="Proteomes" id="UP000194457">
    <property type="component" value="Chromosome"/>
</dbReference>
<dbReference type="PIRSF" id="PIRSF037227">
    <property type="entry name" value="Aminobenzoyl-glu_utiliz_pB"/>
    <property type="match status" value="1"/>
</dbReference>
<reference evidence="2 3" key="1">
    <citation type="submission" date="2017-05" db="EMBL/GenBank/DDBJ databases">
        <authorList>
            <person name="Song R."/>
            <person name="Chenine A.L."/>
            <person name="Ruprecht R.M."/>
        </authorList>
    </citation>
    <scope>NUCLEOTIDE SEQUENCE [LARGE SCALE GENOMIC DNA]</scope>
    <source>
        <strain evidence="2">SW32</strain>
    </source>
</reference>
<dbReference type="Gene3D" id="3.40.630.10">
    <property type="entry name" value="Zn peptidases"/>
    <property type="match status" value="2"/>
</dbReference>
<evidence type="ECO:0000256" key="1">
    <source>
        <dbReference type="ARBA" id="ARBA00022801"/>
    </source>
</evidence>
<dbReference type="GO" id="GO:0016805">
    <property type="term" value="F:dipeptidase activity"/>
    <property type="evidence" value="ECO:0007669"/>
    <property type="project" value="TreeGrafter"/>
</dbReference>
<name>A0A240US96_9GAMM</name>
<dbReference type="PANTHER" id="PTHR30575">
    <property type="entry name" value="PEPTIDASE M20"/>
    <property type="match status" value="1"/>
</dbReference>
<proteinExistence type="predicted"/>
<evidence type="ECO:0000313" key="3">
    <source>
        <dbReference type="Proteomes" id="UP000194457"/>
    </source>
</evidence>
<dbReference type="InterPro" id="IPR017145">
    <property type="entry name" value="Aminobenzoyl-glu_utiliz_pB"/>
</dbReference>
<dbReference type="Gene3D" id="3.30.70.360">
    <property type="match status" value="1"/>
</dbReference>
<dbReference type="SUPFAM" id="SSF55031">
    <property type="entry name" value="Bacterial exopeptidase dimerisation domain"/>
    <property type="match status" value="1"/>
</dbReference>
<dbReference type="InterPro" id="IPR052030">
    <property type="entry name" value="Peptidase_M20/M20A_hydrolases"/>
</dbReference>
<dbReference type="NCBIfam" id="TIGR01891">
    <property type="entry name" value="amidohydrolases"/>
    <property type="match status" value="1"/>
</dbReference>
<dbReference type="PANTHER" id="PTHR30575:SF0">
    <property type="entry name" value="XAA-ARG DIPEPTIDASE"/>
    <property type="match status" value="1"/>
</dbReference>
<dbReference type="InterPro" id="IPR017439">
    <property type="entry name" value="Amidohydrolase"/>
</dbReference>
<sequence length="492" mass="52849">MTAEAPREETPAMRLSARVEARRDQFIALADAIWDHPETRFEEHVSSRLLADALEAEGFHVERGVAGMETAFVASIGSGAPVIALLGEFDALPGLSQRGGASAHEPLEPGGHGHGCGHNLLGTAALAAAVAVRDELHSCGRLEGAGTVRFYGCPGEEGGSGKTFMVREGLFDDVDVALTWHPMTFTGLFSTPTLANIQAYFRFHGTAAHAANSPHLGRSALDAVELMNIGANYLREHVPEQARLHYAVTDAGGNSPNVVQSSTEVLYLVRAPAMPETEEIYDRLQEVARGAALMTGTSVEVTFDKACSSYLPNRTLEALMFEQMETLGAPDFDEQDQRYARKIADTLTPAGRRADLDTMRRMTGNDTQARIEAFEDQALADAVLTPGDGREIMKGSTDVGDVSRVVPTAQCYVSCFAIGTALHTWQVVAQGRSALGHKGMLRAAEILGSTALRLLEDPERVSQAREELSRVNARTPYICPIPPDVTPSPLAS</sequence>
<dbReference type="EMBL" id="CP021358">
    <property type="protein sequence ID" value="ART63912.1"/>
    <property type="molecule type" value="Genomic_DNA"/>
</dbReference>
<keyword evidence="1 2" id="KW-0378">Hydrolase</keyword>
<dbReference type="FunFam" id="3.30.70.360:FF:000004">
    <property type="entry name" value="Peptidase M20 domain-containing protein 2"/>
    <property type="match status" value="1"/>
</dbReference>
<dbReference type="InterPro" id="IPR036264">
    <property type="entry name" value="Bact_exopeptidase_dim_dom"/>
</dbReference>
<dbReference type="InterPro" id="IPR002933">
    <property type="entry name" value="Peptidase_M20"/>
</dbReference>
<accession>A0A240US96</accession>
<dbReference type="RefSeq" id="WP_236944284.1">
    <property type="nucleotide sequence ID" value="NZ_CP021358.1"/>
</dbReference>
<organism evidence="2 3">
    <name type="scientific">Kushneria marisflavi</name>
    <dbReference type="NCBI Taxonomy" id="157779"/>
    <lineage>
        <taxon>Bacteria</taxon>
        <taxon>Pseudomonadati</taxon>
        <taxon>Pseudomonadota</taxon>
        <taxon>Gammaproteobacteria</taxon>
        <taxon>Oceanospirillales</taxon>
        <taxon>Halomonadaceae</taxon>
        <taxon>Kushneria</taxon>
    </lineage>
</organism>
<dbReference type="SUPFAM" id="SSF53187">
    <property type="entry name" value="Zn-dependent exopeptidases"/>
    <property type="match status" value="1"/>
</dbReference>
<gene>
    <name evidence="2" type="ORF">B9H00_13315</name>
</gene>